<evidence type="ECO:0000313" key="2">
    <source>
        <dbReference type="EMBL" id="ESL04947.1"/>
    </source>
</evidence>
<feature type="region of interest" description="Disordered" evidence="1">
    <location>
        <begin position="1"/>
        <end position="34"/>
    </location>
</feature>
<accession>A0A061IV70</accession>
<dbReference type="AlphaFoldDB" id="A0A061IV70"/>
<evidence type="ECO:0000313" key="3">
    <source>
        <dbReference type="Proteomes" id="UP000031737"/>
    </source>
</evidence>
<protein>
    <submittedName>
        <fullName evidence="2">Uncharacterized protein</fullName>
    </submittedName>
</protein>
<name>A0A061IV70_TRYRA</name>
<feature type="compositionally biased region" description="Low complexity" evidence="1">
    <location>
        <begin position="1"/>
        <end position="11"/>
    </location>
</feature>
<evidence type="ECO:0000256" key="1">
    <source>
        <dbReference type="SAM" id="MobiDB-lite"/>
    </source>
</evidence>
<dbReference type="VEuPathDB" id="TriTrypDB:TRSC58_07489"/>
<sequence length="95" mass="10933">MQAHPGEVQRGPGRRRRGTVTQRKGTPSLSPLLLPSQKGRRLMNTTLRPFIWAPKFKKKESVSAGYIYIKGFWFVVKRKGKGVEGKRQRTHQVFN</sequence>
<proteinExistence type="predicted"/>
<comment type="caution">
    <text evidence="2">The sequence shown here is derived from an EMBL/GenBank/DDBJ whole genome shotgun (WGS) entry which is preliminary data.</text>
</comment>
<keyword evidence="3" id="KW-1185">Reference proteome</keyword>
<gene>
    <name evidence="2" type="ORF">TRSC58_07489</name>
</gene>
<dbReference type="EMBL" id="AUPL01007841">
    <property type="protein sequence ID" value="ESL04947.1"/>
    <property type="molecule type" value="Genomic_DNA"/>
</dbReference>
<dbReference type="Proteomes" id="UP000031737">
    <property type="component" value="Unassembled WGS sequence"/>
</dbReference>
<organism evidence="2 3">
    <name type="scientific">Trypanosoma rangeli SC58</name>
    <dbReference type="NCBI Taxonomy" id="429131"/>
    <lineage>
        <taxon>Eukaryota</taxon>
        <taxon>Discoba</taxon>
        <taxon>Euglenozoa</taxon>
        <taxon>Kinetoplastea</taxon>
        <taxon>Metakinetoplastina</taxon>
        <taxon>Trypanosomatida</taxon>
        <taxon>Trypanosomatidae</taxon>
        <taxon>Trypanosoma</taxon>
        <taxon>Herpetosoma</taxon>
    </lineage>
</organism>
<reference evidence="2 3" key="1">
    <citation type="submission" date="2013-07" db="EMBL/GenBank/DDBJ databases">
        <authorList>
            <person name="Stoco P.H."/>
            <person name="Wagner G."/>
            <person name="Gerber A."/>
            <person name="Zaha A."/>
            <person name="Thompson C."/>
            <person name="Bartholomeu D.C."/>
            <person name="Luckemeyer D.D."/>
            <person name="Bahia D."/>
            <person name="Loreto E."/>
            <person name="Prestes E.B."/>
            <person name="Lima F.M."/>
            <person name="Rodrigues-Luiz G."/>
            <person name="Vallejo G.A."/>
            <person name="Filho J.F."/>
            <person name="Monteiro K.M."/>
            <person name="Tyler K.M."/>
            <person name="de Almeida L.G."/>
            <person name="Ortiz M.F."/>
            <person name="Siervo M.A."/>
            <person name="de Moraes M.H."/>
            <person name="Cunha O.L."/>
            <person name="Mendonca-Neto R."/>
            <person name="Silva R."/>
            <person name="Teixeira S.M."/>
            <person name="Murta S.M."/>
            <person name="Sincero T.C."/>
            <person name="Mendes T.A."/>
            <person name="Urmenyi T.P."/>
            <person name="Silva V.G."/>
            <person name="da Rocha W.D."/>
            <person name="Andersson B."/>
            <person name="Romanha A.J."/>
            <person name="Steindel M."/>
            <person name="de Vasconcelos A.T."/>
            <person name="Grisard E.C."/>
        </authorList>
    </citation>
    <scope>NUCLEOTIDE SEQUENCE [LARGE SCALE GENOMIC DNA]</scope>
    <source>
        <strain evidence="2 3">SC58</strain>
    </source>
</reference>
<feature type="compositionally biased region" description="Low complexity" evidence="1">
    <location>
        <begin position="19"/>
        <end position="34"/>
    </location>
</feature>